<sequence>MRIKNNDMWYHTGMNTVSLKQKNKFIAER</sequence>
<keyword evidence="1" id="KW-0614">Plasmid</keyword>
<accession>A0A514C8U0</accession>
<protein>
    <submittedName>
        <fullName evidence="1">Uncharacterized protein</fullName>
    </submittedName>
</protein>
<dbReference type="AlphaFoldDB" id="A0A514C8U0"/>
<geneLocation type="plasmid" evidence="1">
    <name>pMM1L5</name>
</geneLocation>
<organism evidence="1">
    <name type="scientific">Morganella morganii</name>
    <name type="common">Proteus morganii</name>
    <dbReference type="NCBI Taxonomy" id="582"/>
    <lineage>
        <taxon>Bacteria</taxon>
        <taxon>Pseudomonadati</taxon>
        <taxon>Pseudomonadota</taxon>
        <taxon>Gammaproteobacteria</taxon>
        <taxon>Enterobacterales</taxon>
        <taxon>Morganellaceae</taxon>
        <taxon>Morganella</taxon>
    </lineage>
</organism>
<reference evidence="1" key="1">
    <citation type="submission" date="2019-04" db="EMBL/GenBank/DDBJ databases">
        <authorList>
            <person name="Hu G."/>
            <person name="Luo X."/>
        </authorList>
    </citation>
    <scope>NUCLEOTIDE SEQUENCE</scope>
    <source>
        <strain evidence="1">MM1L5</strain>
        <plasmid evidence="1">pMM1L5</plasmid>
    </source>
</reference>
<dbReference type="EMBL" id="MK851048">
    <property type="protein sequence ID" value="QDH76089.1"/>
    <property type="molecule type" value="Genomic_DNA"/>
</dbReference>
<name>A0A514C8U0_MORMO</name>
<proteinExistence type="predicted"/>
<evidence type="ECO:0000313" key="1">
    <source>
        <dbReference type="EMBL" id="QDH76089.1"/>
    </source>
</evidence>